<evidence type="ECO:0008006" key="5">
    <source>
        <dbReference type="Google" id="ProtNLM"/>
    </source>
</evidence>
<protein>
    <recommendedName>
        <fullName evidence="5">DUF3180 domain-containing protein</fullName>
    </recommendedName>
</protein>
<dbReference type="Proteomes" id="UP001501736">
    <property type="component" value="Unassembled WGS sequence"/>
</dbReference>
<sequence length="201" mass="20976">MTRLRPLWLLVIAVVAAASALPTTAVLAGRGVSSPALPPSSLITLGGVGCVVLGLGIAVRRDQRRLEQEAERRRRAEREHPETPPRRGEDAPRPSRTVHPLDAVRVVAAGQACAYAGALIAGWHVGVATYLGMTAGLGAPRVSSSLMLIIGGMIWVIIGFVVEQLCRIPPDRGSAAAASADGTDEGPDGSRPEEGYARGTH</sequence>
<gene>
    <name evidence="3" type="ORF">GCM10020260_06900</name>
</gene>
<dbReference type="RefSeq" id="WP_344718211.1">
    <property type="nucleotide sequence ID" value="NZ_BAAAYG010000003.1"/>
</dbReference>
<keyword evidence="2" id="KW-1133">Transmembrane helix</keyword>
<evidence type="ECO:0000256" key="2">
    <source>
        <dbReference type="SAM" id="Phobius"/>
    </source>
</evidence>
<feature type="region of interest" description="Disordered" evidence="1">
    <location>
        <begin position="66"/>
        <end position="97"/>
    </location>
</feature>
<evidence type="ECO:0000256" key="1">
    <source>
        <dbReference type="SAM" id="MobiDB-lite"/>
    </source>
</evidence>
<keyword evidence="2" id="KW-0812">Transmembrane</keyword>
<feature type="compositionally biased region" description="Basic and acidic residues" evidence="1">
    <location>
        <begin position="188"/>
        <end position="201"/>
    </location>
</feature>
<evidence type="ECO:0000313" key="4">
    <source>
        <dbReference type="Proteomes" id="UP001501736"/>
    </source>
</evidence>
<keyword evidence="2" id="KW-0472">Membrane</keyword>
<feature type="transmembrane region" description="Helical" evidence="2">
    <location>
        <begin position="36"/>
        <end position="59"/>
    </location>
</feature>
<dbReference type="InterPro" id="IPR021517">
    <property type="entry name" value="DUF3180"/>
</dbReference>
<feature type="transmembrane region" description="Helical" evidence="2">
    <location>
        <begin position="145"/>
        <end position="162"/>
    </location>
</feature>
<proteinExistence type="predicted"/>
<evidence type="ECO:0000313" key="3">
    <source>
        <dbReference type="EMBL" id="GAA3281410.1"/>
    </source>
</evidence>
<reference evidence="4" key="1">
    <citation type="journal article" date="2019" name="Int. J. Syst. Evol. Microbiol.">
        <title>The Global Catalogue of Microorganisms (GCM) 10K type strain sequencing project: providing services to taxonomists for standard genome sequencing and annotation.</title>
        <authorList>
            <consortium name="The Broad Institute Genomics Platform"/>
            <consortium name="The Broad Institute Genome Sequencing Center for Infectious Disease"/>
            <person name="Wu L."/>
            <person name="Ma J."/>
        </authorList>
    </citation>
    <scope>NUCLEOTIDE SEQUENCE [LARGE SCALE GENOMIC DNA]</scope>
    <source>
        <strain evidence="4">JCM 11483</strain>
    </source>
</reference>
<name>A0ABP6R9L1_9MICC</name>
<feature type="region of interest" description="Disordered" evidence="1">
    <location>
        <begin position="172"/>
        <end position="201"/>
    </location>
</feature>
<feature type="compositionally biased region" description="Basic and acidic residues" evidence="1">
    <location>
        <begin position="66"/>
        <end position="93"/>
    </location>
</feature>
<comment type="caution">
    <text evidence="3">The sequence shown here is derived from an EMBL/GenBank/DDBJ whole genome shotgun (WGS) entry which is preliminary data.</text>
</comment>
<feature type="transmembrane region" description="Helical" evidence="2">
    <location>
        <begin position="103"/>
        <end position="125"/>
    </location>
</feature>
<keyword evidence="4" id="KW-1185">Reference proteome</keyword>
<organism evidence="3 4">
    <name type="scientific">Nesterenkonia halobia</name>
    <dbReference type="NCBI Taxonomy" id="37922"/>
    <lineage>
        <taxon>Bacteria</taxon>
        <taxon>Bacillati</taxon>
        <taxon>Actinomycetota</taxon>
        <taxon>Actinomycetes</taxon>
        <taxon>Micrococcales</taxon>
        <taxon>Micrococcaceae</taxon>
        <taxon>Nesterenkonia</taxon>
    </lineage>
</organism>
<accession>A0ABP6R9L1</accession>
<dbReference type="EMBL" id="BAAAYG010000003">
    <property type="protein sequence ID" value="GAA3281410.1"/>
    <property type="molecule type" value="Genomic_DNA"/>
</dbReference>
<dbReference type="Pfam" id="PF11377">
    <property type="entry name" value="DUF3180"/>
    <property type="match status" value="1"/>
</dbReference>